<evidence type="ECO:0000256" key="1">
    <source>
        <dbReference type="SAM" id="MobiDB-lite"/>
    </source>
</evidence>
<keyword evidence="2" id="KW-0472">Membrane</keyword>
<keyword evidence="2" id="KW-1133">Transmembrane helix</keyword>
<evidence type="ECO:0000256" key="2">
    <source>
        <dbReference type="SAM" id="Phobius"/>
    </source>
</evidence>
<keyword evidence="4" id="KW-1185">Reference proteome</keyword>
<reference evidence="3" key="1">
    <citation type="submission" date="2023-08" db="EMBL/GenBank/DDBJ databases">
        <title>Pelteobagrus vachellii genome.</title>
        <authorList>
            <person name="Liu H."/>
        </authorList>
    </citation>
    <scope>NUCLEOTIDE SEQUENCE</scope>
    <source>
        <strain evidence="3">PRFRI_2022a</strain>
        <tissue evidence="3">Muscle</tissue>
    </source>
</reference>
<keyword evidence="2" id="KW-0812">Transmembrane</keyword>
<gene>
    <name evidence="3" type="ORF">Q7C36_022011</name>
</gene>
<evidence type="ECO:0000313" key="3">
    <source>
        <dbReference type="EMBL" id="KAK2818078.1"/>
    </source>
</evidence>
<evidence type="ECO:0000313" key="4">
    <source>
        <dbReference type="Proteomes" id="UP001187315"/>
    </source>
</evidence>
<dbReference type="AlphaFoldDB" id="A0AA88LI49"/>
<sequence>MNNCRIWITYRIVFFLVIVFILVLLIMMCDLSYPYFYACFRTLCKRRAGRNRGPLLPTASLYIASQASPASHRTTFVRRTSPPKSDPSDFSTLSPPPYPGLMDAAVPPVLERTARK</sequence>
<feature type="region of interest" description="Disordered" evidence="1">
    <location>
        <begin position="67"/>
        <end position="116"/>
    </location>
</feature>
<dbReference type="EMBL" id="JAVHJS010000024">
    <property type="protein sequence ID" value="KAK2818078.1"/>
    <property type="molecule type" value="Genomic_DNA"/>
</dbReference>
<dbReference type="Proteomes" id="UP001187315">
    <property type="component" value="Unassembled WGS sequence"/>
</dbReference>
<proteinExistence type="predicted"/>
<organism evidence="3 4">
    <name type="scientific">Tachysurus vachellii</name>
    <name type="common">Darkbarbel catfish</name>
    <name type="synonym">Pelteobagrus vachellii</name>
    <dbReference type="NCBI Taxonomy" id="175792"/>
    <lineage>
        <taxon>Eukaryota</taxon>
        <taxon>Metazoa</taxon>
        <taxon>Chordata</taxon>
        <taxon>Craniata</taxon>
        <taxon>Vertebrata</taxon>
        <taxon>Euteleostomi</taxon>
        <taxon>Actinopterygii</taxon>
        <taxon>Neopterygii</taxon>
        <taxon>Teleostei</taxon>
        <taxon>Ostariophysi</taxon>
        <taxon>Siluriformes</taxon>
        <taxon>Bagridae</taxon>
        <taxon>Tachysurus</taxon>
    </lineage>
</organism>
<comment type="caution">
    <text evidence="3">The sequence shown here is derived from an EMBL/GenBank/DDBJ whole genome shotgun (WGS) entry which is preliminary data.</text>
</comment>
<name>A0AA88LI49_TACVA</name>
<feature type="transmembrane region" description="Helical" evidence="2">
    <location>
        <begin position="12"/>
        <end position="36"/>
    </location>
</feature>
<accession>A0AA88LI49</accession>
<protein>
    <submittedName>
        <fullName evidence="3">Uncharacterized protein</fullName>
    </submittedName>
</protein>
<feature type="compositionally biased region" description="Polar residues" evidence="1">
    <location>
        <begin position="67"/>
        <end position="78"/>
    </location>
</feature>